<dbReference type="InterPro" id="IPR037401">
    <property type="entry name" value="SnoaL-like"/>
</dbReference>
<sequence length="182" mass="21132">MDTSARVDRLYDLHEIRQLAHRYALAMDSRDLATMESLFVADLPCGELMMVEDNWADLTIGEFFRLVMKSFGKTVHFVGNHVIDVDGAEATGVVYCRAEHEWRGQWVVVAMAYMDRYQRVDDAWRFRRREPMAWWGGDVLERPSGPDWMTWRGGASLQKLPEHWATWSQFWDEVESPQGGSA</sequence>
<evidence type="ECO:0000313" key="3">
    <source>
        <dbReference type="Proteomes" id="UP001501598"/>
    </source>
</evidence>
<protein>
    <submittedName>
        <fullName evidence="2">Nuclear transport factor 2 family protein</fullName>
    </submittedName>
</protein>
<keyword evidence="3" id="KW-1185">Reference proteome</keyword>
<name>A0ABP8RQT2_9PSEU</name>
<gene>
    <name evidence="2" type="ORF">GCM10023175_21670</name>
</gene>
<feature type="domain" description="SnoaL-like" evidence="1">
    <location>
        <begin position="9"/>
        <end position="129"/>
    </location>
</feature>
<comment type="caution">
    <text evidence="2">The sequence shown here is derived from an EMBL/GenBank/DDBJ whole genome shotgun (WGS) entry which is preliminary data.</text>
</comment>
<dbReference type="Pfam" id="PF13577">
    <property type="entry name" value="SnoaL_4"/>
    <property type="match status" value="1"/>
</dbReference>
<organism evidence="2 3">
    <name type="scientific">Pseudonocardia xishanensis</name>
    <dbReference type="NCBI Taxonomy" id="630995"/>
    <lineage>
        <taxon>Bacteria</taxon>
        <taxon>Bacillati</taxon>
        <taxon>Actinomycetota</taxon>
        <taxon>Actinomycetes</taxon>
        <taxon>Pseudonocardiales</taxon>
        <taxon>Pseudonocardiaceae</taxon>
        <taxon>Pseudonocardia</taxon>
    </lineage>
</organism>
<proteinExistence type="predicted"/>
<reference evidence="3" key="1">
    <citation type="journal article" date="2019" name="Int. J. Syst. Evol. Microbiol.">
        <title>The Global Catalogue of Microorganisms (GCM) 10K type strain sequencing project: providing services to taxonomists for standard genome sequencing and annotation.</title>
        <authorList>
            <consortium name="The Broad Institute Genomics Platform"/>
            <consortium name="The Broad Institute Genome Sequencing Center for Infectious Disease"/>
            <person name="Wu L."/>
            <person name="Ma J."/>
        </authorList>
    </citation>
    <scope>NUCLEOTIDE SEQUENCE [LARGE SCALE GENOMIC DNA]</scope>
    <source>
        <strain evidence="3">JCM 17906</strain>
    </source>
</reference>
<accession>A0ABP8RQT2</accession>
<dbReference type="InterPro" id="IPR032710">
    <property type="entry name" value="NTF2-like_dom_sf"/>
</dbReference>
<evidence type="ECO:0000313" key="2">
    <source>
        <dbReference type="EMBL" id="GAA4544094.1"/>
    </source>
</evidence>
<evidence type="ECO:0000259" key="1">
    <source>
        <dbReference type="Pfam" id="PF13577"/>
    </source>
</evidence>
<dbReference type="Gene3D" id="3.10.450.50">
    <property type="match status" value="1"/>
</dbReference>
<dbReference type="CDD" id="cd00531">
    <property type="entry name" value="NTF2_like"/>
    <property type="match status" value="1"/>
</dbReference>
<dbReference type="SUPFAM" id="SSF54427">
    <property type="entry name" value="NTF2-like"/>
    <property type="match status" value="1"/>
</dbReference>
<dbReference type="EMBL" id="BAABGT010000029">
    <property type="protein sequence ID" value="GAA4544094.1"/>
    <property type="molecule type" value="Genomic_DNA"/>
</dbReference>
<dbReference type="Proteomes" id="UP001501598">
    <property type="component" value="Unassembled WGS sequence"/>
</dbReference>
<dbReference type="RefSeq" id="WP_345415446.1">
    <property type="nucleotide sequence ID" value="NZ_BAABGT010000029.1"/>
</dbReference>